<dbReference type="OrthoDB" id="676877at2759"/>
<dbReference type="EnsemblPlants" id="TraesCS1D02G370500.1">
    <property type="protein sequence ID" value="TraesCS1D02G370500.1"/>
    <property type="gene ID" value="TraesCS1D02G370500"/>
</dbReference>
<sequence>MVLLETPSGFGMFLVKDFVFKEEKNNIWVLFSDPEYAIQALVALGFRKVDDRSIARNRNKGPGKDLMSLIKKFCKKGEELIVQDKELKASVEKRLKITCICDGYTVGELMWGIKNVLHKFIYEERCNTTPEYCLPVSEGLQEALQYYLVNIPPTKLDRAFVSNFGFLRYLDLNVEAFPKELSRSFDEYVGIGETVKDSLDYVKVLASVLVPELVEKYGFSKTFSPELVSKLHQAKIHQAERGDDLTMDDIKKIMGVLDYLLNVPERRNKILMDVKLMEATFFRSHLSELRKAEETVDFDNMEFRRALLQTPSGFAIFNVREDVFTSPREIVFALGFIRVDNSIVRDSVIGPGGKLRQLILRFCKANEELVVQDAELKAVIESKLGVKCWTGDEAVDELFWGIKHFLSDFIPEEKDKLTDEYFSPLSKQLLRDLETYKINISPSKIWNGFIRWKWLALLK</sequence>
<dbReference type="Proteomes" id="UP000019116">
    <property type="component" value="Chromosome 1D"/>
</dbReference>
<reference evidence="1" key="2">
    <citation type="submission" date="2018-10" db="UniProtKB">
        <authorList>
            <consortium name="EnsemblPlants"/>
        </authorList>
    </citation>
    <scope>IDENTIFICATION</scope>
</reference>
<dbReference type="Gramene" id="TraesCS1D02G370500.1">
    <property type="protein sequence ID" value="TraesCS1D02G370500.1"/>
    <property type="gene ID" value="TraesCS1D02G370500"/>
</dbReference>
<dbReference type="SMR" id="A0A3B6A1E0"/>
<dbReference type="InterPro" id="IPR045056">
    <property type="entry name" value="Nop56/Nop58"/>
</dbReference>
<reference evidence="1" key="1">
    <citation type="submission" date="2018-08" db="EMBL/GenBank/DDBJ databases">
        <authorList>
            <person name="Rossello M."/>
        </authorList>
    </citation>
    <scope>NUCLEOTIDE SEQUENCE [LARGE SCALE GENOMIC DNA]</scope>
    <source>
        <strain evidence="1">cv. Chinese Spring</strain>
    </source>
</reference>
<dbReference type="Gramene" id="TraesWEE_scaffold_042830_01G000100.1">
    <property type="protein sequence ID" value="TraesWEE_scaffold_042830_01G000100.1"/>
    <property type="gene ID" value="TraesWEE_scaffold_042830_01G000100"/>
</dbReference>
<dbReference type="Gramene" id="TraesROB_scaffold_098705_01G000200.1">
    <property type="protein sequence ID" value="TraesROB_scaffold_098705_01G000200.1"/>
    <property type="gene ID" value="TraesROB_scaffold_098705_01G000200"/>
</dbReference>
<dbReference type="Gramene" id="TraesLDM1D03G00552870.1">
    <property type="protein sequence ID" value="TraesLDM1D03G00552870.1"/>
    <property type="gene ID" value="TraesLDM1D03G00552870"/>
</dbReference>
<dbReference type="AlphaFoldDB" id="A0A3B6A1E0"/>
<name>A0A3B6A1E0_WHEAT</name>
<dbReference type="PANTHER" id="PTHR10894">
    <property type="entry name" value="NUCLEOLAR PROTEIN 5 NUCLEOLAR PROTEIN NOP5 NOP58"/>
    <property type="match status" value="1"/>
</dbReference>
<evidence type="ECO:0000313" key="1">
    <source>
        <dbReference type="EnsemblPlants" id="TraesCS1D02G370500.1"/>
    </source>
</evidence>
<dbReference type="GO" id="GO:0032040">
    <property type="term" value="C:small-subunit processome"/>
    <property type="evidence" value="ECO:0000318"/>
    <property type="project" value="GO_Central"/>
</dbReference>
<dbReference type="Gramene" id="TraesRN1D0100913700.1">
    <property type="protein sequence ID" value="TraesRN1D0100913700.1"/>
    <property type="gene ID" value="TraesRN1D0100913700"/>
</dbReference>
<keyword evidence="2" id="KW-1185">Reference proteome</keyword>
<dbReference type="Gramene" id="TraesJAG1D03G00549870.1">
    <property type="protein sequence ID" value="TraesJAG1D03G00549870.1"/>
    <property type="gene ID" value="TraesJAG1D03G00549870"/>
</dbReference>
<dbReference type="PANTHER" id="PTHR10894:SF29">
    <property type="match status" value="1"/>
</dbReference>
<dbReference type="STRING" id="4565.A0A3B6A1E0"/>
<evidence type="ECO:0000313" key="2">
    <source>
        <dbReference type="Proteomes" id="UP000019116"/>
    </source>
</evidence>
<organism evidence="1">
    <name type="scientific">Triticum aestivum</name>
    <name type="common">Wheat</name>
    <dbReference type="NCBI Taxonomy" id="4565"/>
    <lineage>
        <taxon>Eukaryota</taxon>
        <taxon>Viridiplantae</taxon>
        <taxon>Streptophyta</taxon>
        <taxon>Embryophyta</taxon>
        <taxon>Tracheophyta</taxon>
        <taxon>Spermatophyta</taxon>
        <taxon>Magnoliopsida</taxon>
        <taxon>Liliopsida</taxon>
        <taxon>Poales</taxon>
        <taxon>Poaceae</taxon>
        <taxon>BOP clade</taxon>
        <taxon>Pooideae</taxon>
        <taxon>Triticodae</taxon>
        <taxon>Triticeae</taxon>
        <taxon>Triticinae</taxon>
        <taxon>Triticum</taxon>
    </lineage>
</organism>
<dbReference type="GO" id="GO:0030515">
    <property type="term" value="F:snoRNA binding"/>
    <property type="evidence" value="ECO:0000318"/>
    <property type="project" value="GO_Central"/>
</dbReference>
<dbReference type="Gramene" id="TraesNOR1D03G00558600.1">
    <property type="protein sequence ID" value="TraesNOR1D03G00558600.1"/>
    <property type="gene ID" value="TraesNOR1D03G00558600"/>
</dbReference>
<proteinExistence type="predicted"/>
<dbReference type="OMA" id="YLMHANL"/>
<accession>A0A3B6A1E0</accession>
<dbReference type="Gramene" id="TraesCAD_scaffold_039596_01G000100.1">
    <property type="protein sequence ID" value="TraesCAD_scaffold_039596_01G000100.1"/>
    <property type="gene ID" value="TraesCAD_scaffold_039596_01G000100"/>
</dbReference>
<protein>
    <submittedName>
        <fullName evidence="1">Uncharacterized protein</fullName>
    </submittedName>
</protein>
<dbReference type="Gramene" id="TraesSYM1D03G00557570.1">
    <property type="protein sequence ID" value="TraesSYM1D03G00557570.1"/>
    <property type="gene ID" value="TraesSYM1D03G00557570"/>
</dbReference>
<dbReference type="GO" id="GO:0031428">
    <property type="term" value="C:box C/D methylation guide snoRNP complex"/>
    <property type="evidence" value="ECO:0000318"/>
    <property type="project" value="GO_Central"/>
</dbReference>
<dbReference type="Gramene" id="TraesCS1D03G0864200.1">
    <property type="protein sequence ID" value="TraesCS1D03G0864200.1.CDS"/>
    <property type="gene ID" value="TraesCS1D03G0864200"/>
</dbReference>